<dbReference type="Pfam" id="PF22099">
    <property type="entry name" value="MRS2-like"/>
    <property type="match status" value="1"/>
</dbReference>
<gene>
    <name evidence="11" type="ORF">CDCA_CDCA01G0200</name>
</gene>
<evidence type="ECO:0000256" key="9">
    <source>
        <dbReference type="SAM" id="MobiDB-lite"/>
    </source>
</evidence>
<feature type="region of interest" description="Disordered" evidence="9">
    <location>
        <begin position="326"/>
        <end position="376"/>
    </location>
</feature>
<feature type="compositionally biased region" description="Basic residues" evidence="9">
    <location>
        <begin position="365"/>
        <end position="376"/>
    </location>
</feature>
<dbReference type="Proteomes" id="UP001301350">
    <property type="component" value="Unassembled WGS sequence"/>
</dbReference>
<dbReference type="InterPro" id="IPR039204">
    <property type="entry name" value="MRS2-like"/>
</dbReference>
<accession>A0AAV9IPZ8</accession>
<dbReference type="GO" id="GO:0016020">
    <property type="term" value="C:membrane"/>
    <property type="evidence" value="ECO:0007669"/>
    <property type="project" value="UniProtKB-SubCell"/>
</dbReference>
<dbReference type="PANTHER" id="PTHR13890:SF0">
    <property type="entry name" value="MAGNESIUM TRANSPORTER MRS2 HOMOLOG, MITOCHONDRIAL"/>
    <property type="match status" value="1"/>
</dbReference>
<evidence type="ECO:0000313" key="12">
    <source>
        <dbReference type="Proteomes" id="UP001301350"/>
    </source>
</evidence>
<protein>
    <recommendedName>
        <fullName evidence="13">Magnesium transporter</fullName>
    </recommendedName>
</protein>
<feature type="transmembrane region" description="Helical" evidence="10">
    <location>
        <begin position="605"/>
        <end position="626"/>
    </location>
</feature>
<comment type="caution">
    <text evidence="11">The sequence shown here is derived from an EMBL/GenBank/DDBJ whole genome shotgun (WGS) entry which is preliminary data.</text>
</comment>
<keyword evidence="4" id="KW-0460">Magnesium</keyword>
<evidence type="ECO:0000256" key="6">
    <source>
        <dbReference type="ARBA" id="ARBA00022989"/>
    </source>
</evidence>
<dbReference type="Gene3D" id="2.40.128.330">
    <property type="match status" value="1"/>
</dbReference>
<dbReference type="PANTHER" id="PTHR13890">
    <property type="entry name" value="RNA SPLICING PROTEIN MRS2, MITOCHONDRIAL"/>
    <property type="match status" value="1"/>
</dbReference>
<organism evidence="11 12">
    <name type="scientific">Cyanidium caldarium</name>
    <name type="common">Red alga</name>
    <dbReference type="NCBI Taxonomy" id="2771"/>
    <lineage>
        <taxon>Eukaryota</taxon>
        <taxon>Rhodophyta</taxon>
        <taxon>Bangiophyceae</taxon>
        <taxon>Cyanidiales</taxon>
        <taxon>Cyanidiaceae</taxon>
        <taxon>Cyanidium</taxon>
    </lineage>
</organism>
<keyword evidence="2" id="KW-0813">Transport</keyword>
<dbReference type="Gene3D" id="1.20.58.340">
    <property type="entry name" value="Magnesium transport protein CorA, transmembrane region"/>
    <property type="match status" value="1"/>
</dbReference>
<keyword evidence="5" id="KW-0809">Transit peptide</keyword>
<evidence type="ECO:0000256" key="5">
    <source>
        <dbReference type="ARBA" id="ARBA00022946"/>
    </source>
</evidence>
<evidence type="ECO:0000256" key="10">
    <source>
        <dbReference type="SAM" id="Phobius"/>
    </source>
</evidence>
<evidence type="ECO:0000256" key="3">
    <source>
        <dbReference type="ARBA" id="ARBA00022692"/>
    </source>
</evidence>
<evidence type="ECO:0000313" key="11">
    <source>
        <dbReference type="EMBL" id="KAK4534175.1"/>
    </source>
</evidence>
<feature type="compositionally biased region" description="Low complexity" evidence="9">
    <location>
        <begin position="342"/>
        <end position="361"/>
    </location>
</feature>
<dbReference type="EMBL" id="JANCYW010000001">
    <property type="protein sequence ID" value="KAK4534175.1"/>
    <property type="molecule type" value="Genomic_DNA"/>
</dbReference>
<dbReference type="CDD" id="cd12823">
    <property type="entry name" value="Mrs2_Mfm1p-like"/>
    <property type="match status" value="1"/>
</dbReference>
<evidence type="ECO:0000256" key="8">
    <source>
        <dbReference type="ARBA" id="ARBA00023136"/>
    </source>
</evidence>
<comment type="subcellular location">
    <subcellularLocation>
        <location evidence="1">Membrane</location>
        <topology evidence="1">Multi-pass membrane protein</topology>
    </subcellularLocation>
</comment>
<keyword evidence="7" id="KW-0406">Ion transport</keyword>
<feature type="transmembrane region" description="Helical" evidence="10">
    <location>
        <begin position="646"/>
        <end position="667"/>
    </location>
</feature>
<evidence type="ECO:0000256" key="4">
    <source>
        <dbReference type="ARBA" id="ARBA00022842"/>
    </source>
</evidence>
<keyword evidence="3 10" id="KW-0812">Transmembrane</keyword>
<evidence type="ECO:0000256" key="1">
    <source>
        <dbReference type="ARBA" id="ARBA00004141"/>
    </source>
</evidence>
<evidence type="ECO:0008006" key="13">
    <source>
        <dbReference type="Google" id="ProtNLM"/>
    </source>
</evidence>
<dbReference type="GO" id="GO:0015095">
    <property type="term" value="F:magnesium ion transmembrane transporter activity"/>
    <property type="evidence" value="ECO:0007669"/>
    <property type="project" value="TreeGrafter"/>
</dbReference>
<proteinExistence type="predicted"/>
<dbReference type="AlphaFoldDB" id="A0AAV9IPZ8"/>
<evidence type="ECO:0000256" key="2">
    <source>
        <dbReference type="ARBA" id="ARBA00022448"/>
    </source>
</evidence>
<reference evidence="11 12" key="1">
    <citation type="submission" date="2022-07" db="EMBL/GenBank/DDBJ databases">
        <title>Genome-wide signatures of adaptation to extreme environments.</title>
        <authorList>
            <person name="Cho C.H."/>
            <person name="Yoon H.S."/>
        </authorList>
    </citation>
    <scope>NUCLEOTIDE SEQUENCE [LARGE SCALE GENOMIC DNA]</scope>
    <source>
        <strain evidence="11 12">DBV 063 E5</strain>
    </source>
</reference>
<keyword evidence="12" id="KW-1185">Reference proteome</keyword>
<feature type="region of interest" description="Disordered" evidence="9">
    <location>
        <begin position="1"/>
        <end position="103"/>
    </location>
</feature>
<sequence>MDGTDDRLRSPRSQRPTAAGGEYSSGPAHATVPMFRWADTDGSSEDEFSLRDTSSSDEGEMALLEGDANVAETDAAGHESPWAEGAVAASLGSPRPPESVPAAAPAAERSMRRALSANDVARVAEATDRDALLESDGGAVGATDRHSIELGAAPWTRALHTPSASAWATPGAVHAAPPLTLPPWAMRVDDGAACTAPVSATADSFARPERASSSESLALALTLDDVGGRRSKSGFIPMLERTPTPPPPTSPLLRRMHSEGDLALAGGAAAESAVPETTGPLLKKPKRPLNALLCFLFDRLGNVQLTTVLSSEILLTARTLEEEERSAHLARAVEDASGAADTTNAATTSLPASTSPAAAAPNGARHPKRKQRKRQRLRLHGLVRARDIRYVHPSMRAKPVVMVRRHLFIMCFEHIRAIVLADRLFLFDPGNPRVQASARALEDRLAVAKLDASTYAPFELRALEALLIEVCAALERDLAAFEPRMMQLLIEITRKISDRRLESLMAMKQQLSNFVARARGVRHGLQDLLREDEDMARMYLTELRRHPAVDRSPAHHEEVEIVLESYLHVVDHLVSRADLLGAAIDDTEDTVGLQLDTMRNRLLRLGLMLTILTMAFAGGALVNRWFSMNLKLPVYQAVNGSERWFYGLTVTSCVLLVLTVAAFYGWARYAGLMKT</sequence>
<keyword evidence="8 10" id="KW-0472">Membrane</keyword>
<keyword evidence="6 10" id="KW-1133">Transmembrane helix</keyword>
<name>A0AAV9IPZ8_CYACA</name>
<evidence type="ECO:0000256" key="7">
    <source>
        <dbReference type="ARBA" id="ARBA00023065"/>
    </source>
</evidence>